<dbReference type="STRING" id="94869.SAMN04488529_102351"/>
<dbReference type="PANTHER" id="PTHR32305">
    <property type="match status" value="1"/>
</dbReference>
<dbReference type="Gene3D" id="2.180.10.10">
    <property type="entry name" value="RHS repeat-associated core"/>
    <property type="match status" value="1"/>
</dbReference>
<evidence type="ECO:0000313" key="4">
    <source>
        <dbReference type="Proteomes" id="UP000198597"/>
    </source>
</evidence>
<dbReference type="NCBIfam" id="TIGR03696">
    <property type="entry name" value="Rhs_assc_core"/>
    <property type="match status" value="1"/>
</dbReference>
<proteinExistence type="predicted"/>
<keyword evidence="1" id="KW-0677">Repeat</keyword>
<keyword evidence="4" id="KW-1185">Reference proteome</keyword>
<dbReference type="InterPro" id="IPR050708">
    <property type="entry name" value="T6SS_VgrG/RHS"/>
</dbReference>
<dbReference type="Pfam" id="PF25023">
    <property type="entry name" value="TEN_YD-shell"/>
    <property type="match status" value="1"/>
</dbReference>
<name>A0A1H0QHX1_9CLOT</name>
<dbReference type="Proteomes" id="UP000198597">
    <property type="component" value="Unassembled WGS sequence"/>
</dbReference>
<dbReference type="PANTHER" id="PTHR32305:SF15">
    <property type="entry name" value="PROTEIN RHSA-RELATED"/>
    <property type="match status" value="1"/>
</dbReference>
<dbReference type="EMBL" id="FNJM01000002">
    <property type="protein sequence ID" value="SDP16349.1"/>
    <property type="molecule type" value="Genomic_DNA"/>
</dbReference>
<dbReference type="InterPro" id="IPR056823">
    <property type="entry name" value="TEN-like_YD-shell"/>
</dbReference>
<evidence type="ECO:0000256" key="1">
    <source>
        <dbReference type="ARBA" id="ARBA00022737"/>
    </source>
</evidence>
<evidence type="ECO:0000313" key="3">
    <source>
        <dbReference type="EMBL" id="SDP16349.1"/>
    </source>
</evidence>
<accession>A0A1H0QHX1</accession>
<sequence>MGRGYEIVAADINDSNNEDLNLELEYNLNRHYYSQDEQGSTIFITDKEQQVRNEYYYDAFGNVLDSREDVHNRITYTGQQFDCITQQYYLRARFYNPVIGRFTQEDVYRGDGLNLYAYCGNNPVGYFDPSGYARDCDTKASTVGEMSKEDAKMYNSYCDKVSFYMEGKIGTYEELVKLGKRGDNITPHHFPSAEFMK</sequence>
<dbReference type="InterPro" id="IPR022385">
    <property type="entry name" value="Rhs_assc_core"/>
</dbReference>
<dbReference type="RefSeq" id="WP_242873949.1">
    <property type="nucleotide sequence ID" value="NZ_FNJM01000002.1"/>
</dbReference>
<organism evidence="3 4">
    <name type="scientific">Clostridium gasigenes</name>
    <dbReference type="NCBI Taxonomy" id="94869"/>
    <lineage>
        <taxon>Bacteria</taxon>
        <taxon>Bacillati</taxon>
        <taxon>Bacillota</taxon>
        <taxon>Clostridia</taxon>
        <taxon>Eubacteriales</taxon>
        <taxon>Clostridiaceae</taxon>
        <taxon>Clostridium</taxon>
    </lineage>
</organism>
<gene>
    <name evidence="3" type="ORF">SAMN04488529_102351</name>
</gene>
<feature type="domain" description="Teneurin-like YD-shell" evidence="2">
    <location>
        <begin position="25"/>
        <end position="124"/>
    </location>
</feature>
<evidence type="ECO:0000259" key="2">
    <source>
        <dbReference type="Pfam" id="PF25023"/>
    </source>
</evidence>
<dbReference type="AlphaFoldDB" id="A0A1H0QHX1"/>
<protein>
    <submittedName>
        <fullName evidence="3">RHS repeat-associated core domain-containing protein</fullName>
    </submittedName>
</protein>
<reference evidence="3 4" key="1">
    <citation type="submission" date="2016-10" db="EMBL/GenBank/DDBJ databases">
        <authorList>
            <person name="de Groot N.N."/>
        </authorList>
    </citation>
    <scope>NUCLEOTIDE SEQUENCE [LARGE SCALE GENOMIC DNA]</scope>
    <source>
        <strain evidence="3 4">DSM 12272</strain>
    </source>
</reference>